<reference evidence="2 3" key="2">
    <citation type="journal article" date="2006" name="Environ. Microbiol.">
        <title>Sequence analysis of three plasmids harboured in Rhodococcus erythropolis strain PR4.</title>
        <authorList>
            <person name="Sekine M."/>
            <person name="Tanikawa S."/>
            <person name="Omata S."/>
            <person name="Saito M."/>
            <person name="Fujisawa T."/>
            <person name="Tsukatani N."/>
            <person name="Tajima T."/>
            <person name="Sekigawa T."/>
            <person name="Kosugi H."/>
            <person name="Matsuo Y."/>
            <person name="Nishiko R."/>
            <person name="Imamura K."/>
            <person name="Ito M."/>
            <person name="Narita H."/>
            <person name="Tago S."/>
            <person name="Fujita N."/>
            <person name="Harayama S."/>
        </authorList>
    </citation>
    <scope>NUCLEOTIDE SEQUENCE [LARGE SCALE GENOMIC DNA]</scope>
    <source>
        <strain evidence="3">PR4 / NBRC 100887</strain>
    </source>
</reference>
<protein>
    <submittedName>
        <fullName evidence="2">Hypothetical membrane protein</fullName>
    </submittedName>
</protein>
<proteinExistence type="predicted"/>
<evidence type="ECO:0000313" key="2">
    <source>
        <dbReference type="EMBL" id="BAH31956.1"/>
    </source>
</evidence>
<organism evidence="2 3">
    <name type="scientific">Rhodococcus erythropolis (strain PR4 / NBRC 100887)</name>
    <dbReference type="NCBI Taxonomy" id="234621"/>
    <lineage>
        <taxon>Bacteria</taxon>
        <taxon>Bacillati</taxon>
        <taxon>Actinomycetota</taxon>
        <taxon>Actinomycetes</taxon>
        <taxon>Mycobacteriales</taxon>
        <taxon>Nocardiaceae</taxon>
        <taxon>Rhodococcus</taxon>
        <taxon>Rhodococcus erythropolis group</taxon>
    </lineage>
</organism>
<dbReference type="eggNOG" id="ENOG5031EGG">
    <property type="taxonomic scope" value="Bacteria"/>
</dbReference>
<gene>
    <name evidence="2" type="ordered locus">RER_12480</name>
</gene>
<evidence type="ECO:0000256" key="1">
    <source>
        <dbReference type="SAM" id="Phobius"/>
    </source>
</evidence>
<feature type="transmembrane region" description="Helical" evidence="1">
    <location>
        <begin position="51"/>
        <end position="71"/>
    </location>
</feature>
<evidence type="ECO:0000313" key="3">
    <source>
        <dbReference type="Proteomes" id="UP000002204"/>
    </source>
</evidence>
<dbReference type="Proteomes" id="UP000002204">
    <property type="component" value="Chromosome"/>
</dbReference>
<feature type="transmembrane region" description="Helical" evidence="1">
    <location>
        <begin position="83"/>
        <end position="103"/>
    </location>
</feature>
<accession>C0ZSY3</accession>
<reference evidence="3" key="1">
    <citation type="submission" date="2005-03" db="EMBL/GenBank/DDBJ databases">
        <title>Comparison of the complete genome sequences of Rhodococcus erythropolis PR4 and Rhodococcus opacus B4.</title>
        <authorList>
            <person name="Takarada H."/>
            <person name="Sekine M."/>
            <person name="Hosoyama A."/>
            <person name="Yamada R."/>
            <person name="Fujisawa T."/>
            <person name="Omata S."/>
            <person name="Shimizu A."/>
            <person name="Tsukatani N."/>
            <person name="Tanikawa S."/>
            <person name="Fujita N."/>
            <person name="Harayama S."/>
        </authorList>
    </citation>
    <scope>NUCLEOTIDE SEQUENCE [LARGE SCALE GENOMIC DNA]</scope>
    <source>
        <strain evidence="3">PR4 / NBRC 100887</strain>
    </source>
</reference>
<keyword evidence="1" id="KW-1133">Transmembrane helix</keyword>
<feature type="transmembrane region" description="Helical" evidence="1">
    <location>
        <begin position="115"/>
        <end position="135"/>
    </location>
</feature>
<keyword evidence="1" id="KW-0812">Transmembrane</keyword>
<name>C0ZSY3_RHOE4</name>
<keyword evidence="1" id="KW-0472">Membrane</keyword>
<dbReference type="HOGENOM" id="CLU_104619_0_0_11"/>
<dbReference type="KEGG" id="rer:RER_12480"/>
<dbReference type="EMBL" id="AP008957">
    <property type="protein sequence ID" value="BAH31956.1"/>
    <property type="molecule type" value="Genomic_DNA"/>
</dbReference>
<sequence>MERECLYCKGIRRVAEFAMTCRYGGVMRRPKSLGEWLVADPPESSKPPGPILLAFTVVPLIALVCRHYGWWPSPFGDFRWFDPLLVSAAALLTLIVVGLVWAVRTLYVLGQDRRWSWWILPSPVAVIAAVAAVLLMPPATFLDKSGEFETVVIALLEQPGSTVEEFEIGQFEISSAHVVRPDEVYFIDNDSMFTTTSGWVYSPSGAPTGFDDFSAKHLGGPWYEFTAVWRD</sequence>
<dbReference type="AlphaFoldDB" id="C0ZSY3"/>